<feature type="non-terminal residue" evidence="1">
    <location>
        <position position="1"/>
    </location>
</feature>
<comment type="caution">
    <text evidence="1">The sequence shown here is derived from an EMBL/GenBank/DDBJ whole genome shotgun (WGS) entry which is preliminary data.</text>
</comment>
<sequence length="34" mass="3899">RIPQTNYGYESNPPTTSLDDYSLFYAAYHDGTKL</sequence>
<organism evidence="1 2">
    <name type="scientific">Rotaria magnacalcarata</name>
    <dbReference type="NCBI Taxonomy" id="392030"/>
    <lineage>
        <taxon>Eukaryota</taxon>
        <taxon>Metazoa</taxon>
        <taxon>Spiralia</taxon>
        <taxon>Gnathifera</taxon>
        <taxon>Rotifera</taxon>
        <taxon>Eurotatoria</taxon>
        <taxon>Bdelloidea</taxon>
        <taxon>Philodinida</taxon>
        <taxon>Philodinidae</taxon>
        <taxon>Rotaria</taxon>
    </lineage>
</organism>
<reference evidence="1" key="1">
    <citation type="submission" date="2021-02" db="EMBL/GenBank/DDBJ databases">
        <authorList>
            <person name="Nowell W R."/>
        </authorList>
    </citation>
    <scope>NUCLEOTIDE SEQUENCE</scope>
</reference>
<dbReference type="Proteomes" id="UP000681720">
    <property type="component" value="Unassembled WGS sequence"/>
</dbReference>
<proteinExistence type="predicted"/>
<dbReference type="EMBL" id="CAJOBJ010239064">
    <property type="protein sequence ID" value="CAF5071522.1"/>
    <property type="molecule type" value="Genomic_DNA"/>
</dbReference>
<gene>
    <name evidence="1" type="ORF">GIL414_LOCUS61147</name>
</gene>
<evidence type="ECO:0000313" key="1">
    <source>
        <dbReference type="EMBL" id="CAF5071522.1"/>
    </source>
</evidence>
<accession>A0A8S3EI20</accession>
<dbReference type="AlphaFoldDB" id="A0A8S3EI20"/>
<protein>
    <submittedName>
        <fullName evidence="1">Uncharacterized protein</fullName>
    </submittedName>
</protein>
<evidence type="ECO:0000313" key="2">
    <source>
        <dbReference type="Proteomes" id="UP000681720"/>
    </source>
</evidence>
<name>A0A8S3EI20_9BILA</name>